<accession>A0AAE0BDV0</accession>
<comment type="caution">
    <text evidence="8">The sequence shown here is derived from an EMBL/GenBank/DDBJ whole genome shotgun (WGS) entry which is preliminary data.</text>
</comment>
<reference evidence="8 9" key="1">
    <citation type="journal article" date="2015" name="Genome Biol. Evol.">
        <title>Comparative Genomics of a Bacterivorous Green Alga Reveals Evolutionary Causalities and Consequences of Phago-Mixotrophic Mode of Nutrition.</title>
        <authorList>
            <person name="Burns J.A."/>
            <person name="Paasch A."/>
            <person name="Narechania A."/>
            <person name="Kim E."/>
        </authorList>
    </citation>
    <scope>NUCLEOTIDE SEQUENCE [LARGE SCALE GENOMIC DNA]</scope>
    <source>
        <strain evidence="8 9">PLY_AMNH</strain>
    </source>
</reference>
<comment type="catalytic activity">
    <reaction evidence="7">
        <text>a lipid X + a UDP-2-N,3-O-bis[(3R)-3-hydroxyacyl]-alpha-D-glucosamine = a lipid A disaccharide + UDP + H(+)</text>
        <dbReference type="Rhea" id="RHEA:67828"/>
        <dbReference type="ChEBI" id="CHEBI:15378"/>
        <dbReference type="ChEBI" id="CHEBI:58223"/>
        <dbReference type="ChEBI" id="CHEBI:137748"/>
        <dbReference type="ChEBI" id="CHEBI:176338"/>
        <dbReference type="ChEBI" id="CHEBI:176343"/>
        <dbReference type="EC" id="2.4.1.182"/>
    </reaction>
</comment>
<dbReference type="PANTHER" id="PTHR30372:SF4">
    <property type="entry name" value="LIPID-A-DISACCHARIDE SYNTHASE, MITOCHONDRIAL-RELATED"/>
    <property type="match status" value="1"/>
</dbReference>
<proteinExistence type="predicted"/>
<keyword evidence="6" id="KW-0443">Lipid metabolism</keyword>
<evidence type="ECO:0000256" key="3">
    <source>
        <dbReference type="ARBA" id="ARBA00022556"/>
    </source>
</evidence>
<evidence type="ECO:0000256" key="5">
    <source>
        <dbReference type="ARBA" id="ARBA00022679"/>
    </source>
</evidence>
<evidence type="ECO:0000313" key="8">
    <source>
        <dbReference type="EMBL" id="KAK3234027.1"/>
    </source>
</evidence>
<protein>
    <recommendedName>
        <fullName evidence="1">lipid-A-disaccharide synthase</fullName>
        <ecNumber evidence="1">2.4.1.182</ecNumber>
    </recommendedName>
</protein>
<dbReference type="AlphaFoldDB" id="A0AAE0BDV0"/>
<dbReference type="EC" id="2.4.1.182" evidence="1"/>
<dbReference type="GO" id="GO:0009245">
    <property type="term" value="P:lipid A biosynthetic process"/>
    <property type="evidence" value="ECO:0007669"/>
    <property type="project" value="UniProtKB-KW"/>
</dbReference>
<organism evidence="8 9">
    <name type="scientific">Cymbomonas tetramitiformis</name>
    <dbReference type="NCBI Taxonomy" id="36881"/>
    <lineage>
        <taxon>Eukaryota</taxon>
        <taxon>Viridiplantae</taxon>
        <taxon>Chlorophyta</taxon>
        <taxon>Pyramimonadophyceae</taxon>
        <taxon>Pyramimonadales</taxon>
        <taxon>Pyramimonadaceae</taxon>
        <taxon>Cymbomonas</taxon>
    </lineage>
</organism>
<keyword evidence="9" id="KW-1185">Reference proteome</keyword>
<evidence type="ECO:0000256" key="4">
    <source>
        <dbReference type="ARBA" id="ARBA00022676"/>
    </source>
</evidence>
<dbReference type="GO" id="GO:0008915">
    <property type="term" value="F:lipid-A-disaccharide synthase activity"/>
    <property type="evidence" value="ECO:0007669"/>
    <property type="project" value="UniProtKB-EC"/>
</dbReference>
<sequence length="188" mass="20579">MNWPTPVEVLPSEPCSLRYETFSRCNAALAASGSVTTQLMAARVPVVVGYRCHPITEWIIRQQNFAIRHVSLANIVMEKEVIPECLFAECTPERLSKRVSRLLTSAKARGEQEAAAHTFLQMLSHHSAPTQSHLKSTVLHAKLPFVSTLLSASLQCDGVRPSLVAANAVLGAIISHRACRQSPNTIKT</sequence>
<dbReference type="Pfam" id="PF02684">
    <property type="entry name" value="LpxB"/>
    <property type="match status" value="1"/>
</dbReference>
<evidence type="ECO:0000256" key="2">
    <source>
        <dbReference type="ARBA" id="ARBA00022516"/>
    </source>
</evidence>
<keyword evidence="5" id="KW-0808">Transferase</keyword>
<keyword evidence="4" id="KW-0328">Glycosyltransferase</keyword>
<keyword evidence="2" id="KW-0444">Lipid biosynthesis</keyword>
<keyword evidence="3" id="KW-0441">Lipid A biosynthesis</keyword>
<name>A0AAE0BDV0_9CHLO</name>
<dbReference type="PANTHER" id="PTHR30372">
    <property type="entry name" value="LIPID-A-DISACCHARIDE SYNTHASE"/>
    <property type="match status" value="1"/>
</dbReference>
<gene>
    <name evidence="8" type="ORF">CYMTET_55711</name>
</gene>
<evidence type="ECO:0000313" key="9">
    <source>
        <dbReference type="Proteomes" id="UP001190700"/>
    </source>
</evidence>
<dbReference type="EMBL" id="LGRX02035572">
    <property type="protein sequence ID" value="KAK3234027.1"/>
    <property type="molecule type" value="Genomic_DNA"/>
</dbReference>
<dbReference type="GO" id="GO:0005543">
    <property type="term" value="F:phospholipid binding"/>
    <property type="evidence" value="ECO:0007669"/>
    <property type="project" value="TreeGrafter"/>
</dbReference>
<dbReference type="GO" id="GO:0016020">
    <property type="term" value="C:membrane"/>
    <property type="evidence" value="ECO:0007669"/>
    <property type="project" value="GOC"/>
</dbReference>
<evidence type="ECO:0000256" key="6">
    <source>
        <dbReference type="ARBA" id="ARBA00023098"/>
    </source>
</evidence>
<dbReference type="InterPro" id="IPR003835">
    <property type="entry name" value="Glyco_trans_19"/>
</dbReference>
<evidence type="ECO:0000256" key="1">
    <source>
        <dbReference type="ARBA" id="ARBA00012687"/>
    </source>
</evidence>
<dbReference type="Proteomes" id="UP001190700">
    <property type="component" value="Unassembled WGS sequence"/>
</dbReference>
<evidence type="ECO:0000256" key="7">
    <source>
        <dbReference type="ARBA" id="ARBA00048975"/>
    </source>
</evidence>